<dbReference type="GO" id="GO:0003735">
    <property type="term" value="F:structural constituent of ribosome"/>
    <property type="evidence" value="ECO:0007669"/>
    <property type="project" value="InterPro"/>
</dbReference>
<dbReference type="EMBL" id="KB103522">
    <property type="protein sequence ID" value="ELK34026.1"/>
    <property type="molecule type" value="Genomic_DNA"/>
</dbReference>
<protein>
    <submittedName>
        <fullName evidence="3">60S ribosomal protein L14</fullName>
    </submittedName>
</protein>
<feature type="domain" description="Large ribosomal subunit protein eL14" evidence="2">
    <location>
        <begin position="2"/>
        <end position="35"/>
    </location>
</feature>
<evidence type="ECO:0000256" key="1">
    <source>
        <dbReference type="SAM" id="MobiDB-lite"/>
    </source>
</evidence>
<dbReference type="GO" id="GO:0005840">
    <property type="term" value="C:ribosome"/>
    <property type="evidence" value="ECO:0007669"/>
    <property type="project" value="UniProtKB-KW"/>
</dbReference>
<accession>L5M6N4</accession>
<organism evidence="3 4">
    <name type="scientific">Myotis davidii</name>
    <name type="common">David's myotis</name>
    <dbReference type="NCBI Taxonomy" id="225400"/>
    <lineage>
        <taxon>Eukaryota</taxon>
        <taxon>Metazoa</taxon>
        <taxon>Chordata</taxon>
        <taxon>Craniata</taxon>
        <taxon>Vertebrata</taxon>
        <taxon>Euteleostomi</taxon>
        <taxon>Mammalia</taxon>
        <taxon>Eutheria</taxon>
        <taxon>Laurasiatheria</taxon>
        <taxon>Chiroptera</taxon>
        <taxon>Yangochiroptera</taxon>
        <taxon>Vespertilionidae</taxon>
        <taxon>Myotis</taxon>
    </lineage>
</organism>
<dbReference type="AlphaFoldDB" id="L5M6N4"/>
<sequence>MAATRWAKKIEAREKKAKKTDFDYYKVVKAKKMRNQITKLEVRKLQTAALLKASPKIAPAAKGVAAAATAAAKVPAKKMTAAGKRVPAQKVPAQKPAGQKAVPPKAQKEPWSFEHGLPDPLSPYPRIREGKRRERDRNINDETESLIGCLLHSPHQGLGPQPGHVP</sequence>
<evidence type="ECO:0000313" key="4">
    <source>
        <dbReference type="Proteomes" id="UP000010556"/>
    </source>
</evidence>
<evidence type="ECO:0000313" key="3">
    <source>
        <dbReference type="EMBL" id="ELK34026.1"/>
    </source>
</evidence>
<dbReference type="Proteomes" id="UP000010556">
    <property type="component" value="Unassembled WGS sequence"/>
</dbReference>
<evidence type="ECO:0000259" key="2">
    <source>
        <dbReference type="Pfam" id="PF01929"/>
    </source>
</evidence>
<dbReference type="GO" id="GO:0006412">
    <property type="term" value="P:translation"/>
    <property type="evidence" value="ECO:0007669"/>
    <property type="project" value="InterPro"/>
</dbReference>
<feature type="compositionally biased region" description="Basic and acidic residues" evidence="1">
    <location>
        <begin position="126"/>
        <end position="140"/>
    </location>
</feature>
<keyword evidence="4" id="KW-1185">Reference proteome</keyword>
<reference evidence="4" key="1">
    <citation type="journal article" date="2013" name="Science">
        <title>Comparative analysis of bat genomes provides insight into the evolution of flight and immunity.</title>
        <authorList>
            <person name="Zhang G."/>
            <person name="Cowled C."/>
            <person name="Shi Z."/>
            <person name="Huang Z."/>
            <person name="Bishop-Lilly K.A."/>
            <person name="Fang X."/>
            <person name="Wynne J.W."/>
            <person name="Xiong Z."/>
            <person name="Baker M.L."/>
            <person name="Zhao W."/>
            <person name="Tachedjian M."/>
            <person name="Zhu Y."/>
            <person name="Zhou P."/>
            <person name="Jiang X."/>
            <person name="Ng J."/>
            <person name="Yang L."/>
            <person name="Wu L."/>
            <person name="Xiao J."/>
            <person name="Feng Y."/>
            <person name="Chen Y."/>
            <person name="Sun X."/>
            <person name="Zhang Y."/>
            <person name="Marsh G.A."/>
            <person name="Crameri G."/>
            <person name="Broder C.C."/>
            <person name="Frey K.G."/>
            <person name="Wang L.F."/>
            <person name="Wang J."/>
        </authorList>
    </citation>
    <scope>NUCLEOTIDE SEQUENCE [LARGE SCALE GENOMIC DNA]</scope>
</reference>
<feature type="region of interest" description="Disordered" evidence="1">
    <location>
        <begin position="81"/>
        <end position="166"/>
    </location>
</feature>
<name>L5M6N4_MYODS</name>
<proteinExistence type="predicted"/>
<keyword evidence="3" id="KW-0687">Ribonucleoprotein</keyword>
<dbReference type="Pfam" id="PF01929">
    <property type="entry name" value="Ribosomal_L14e"/>
    <property type="match status" value="1"/>
</dbReference>
<gene>
    <name evidence="3" type="ORF">MDA_GLEAN10004380</name>
</gene>
<keyword evidence="3" id="KW-0689">Ribosomal protein</keyword>
<dbReference type="InterPro" id="IPR002784">
    <property type="entry name" value="Ribosomal_eL14_dom"/>
</dbReference>